<keyword evidence="7 8" id="KW-0472">Membrane</keyword>
<feature type="transmembrane region" description="Helical" evidence="9">
    <location>
        <begin position="91"/>
        <end position="108"/>
    </location>
</feature>
<dbReference type="GO" id="GO:0005886">
    <property type="term" value="C:plasma membrane"/>
    <property type="evidence" value="ECO:0007669"/>
    <property type="project" value="UniProtKB-SubCell"/>
</dbReference>
<feature type="transmembrane region" description="Helical" evidence="9">
    <location>
        <begin position="34"/>
        <end position="51"/>
    </location>
</feature>
<protein>
    <recommendedName>
        <fullName evidence="8">Biotin transporter</fullName>
    </recommendedName>
</protein>
<comment type="similarity">
    <text evidence="2 8">Belongs to the BioY family.</text>
</comment>
<sequence>MKKRINIRDMIYSALFVTLTAILGYISIPLPFSPIPITAQSLAVILAGCILTPLQSAISMTTFLLLGAIGVPVFSGGRAGIGIIVGKSGGFLVGFLVGAIIISCLVRINRSLINMIISCIIGGVVVVHFLGSTWLGYVTGIGMKKAFLVGSAPFIIGDLLKVAVAILIANRLKKGIIYEQ</sequence>
<feature type="transmembrane region" description="Helical" evidence="9">
    <location>
        <begin position="12"/>
        <end position="28"/>
    </location>
</feature>
<dbReference type="PIRSF" id="PIRSF016661">
    <property type="entry name" value="BioY"/>
    <property type="match status" value="1"/>
</dbReference>
<feature type="transmembrane region" description="Helical" evidence="9">
    <location>
        <begin position="63"/>
        <end position="85"/>
    </location>
</feature>
<evidence type="ECO:0000256" key="9">
    <source>
        <dbReference type="SAM" id="Phobius"/>
    </source>
</evidence>
<accession>A0A0A0II15</accession>
<evidence type="ECO:0000313" key="10">
    <source>
        <dbReference type="EMBL" id="KGM99205.1"/>
    </source>
</evidence>
<keyword evidence="6 9" id="KW-1133">Transmembrane helix</keyword>
<evidence type="ECO:0000256" key="2">
    <source>
        <dbReference type="ARBA" id="ARBA00010692"/>
    </source>
</evidence>
<evidence type="ECO:0000256" key="6">
    <source>
        <dbReference type="ARBA" id="ARBA00022989"/>
    </source>
</evidence>
<proteinExistence type="inferred from homology"/>
<dbReference type="Pfam" id="PF02632">
    <property type="entry name" value="BioY"/>
    <property type="match status" value="1"/>
</dbReference>
<evidence type="ECO:0000256" key="5">
    <source>
        <dbReference type="ARBA" id="ARBA00022692"/>
    </source>
</evidence>
<dbReference type="Proteomes" id="UP000030014">
    <property type="component" value="Unassembled WGS sequence"/>
</dbReference>
<dbReference type="PANTHER" id="PTHR34295">
    <property type="entry name" value="BIOTIN TRANSPORTER BIOY"/>
    <property type="match status" value="1"/>
</dbReference>
<reference evidence="10 11" key="1">
    <citation type="submission" date="2014-01" db="EMBL/GenBank/DDBJ databases">
        <title>Plasmidome dynamics in the species complex Clostridium novyi sensu lato converts strains of independent lineages into distinctly different pathogens.</title>
        <authorList>
            <person name="Skarin H."/>
            <person name="Segerman B."/>
        </authorList>
    </citation>
    <scope>NUCLEOTIDE SEQUENCE [LARGE SCALE GENOMIC DNA]</scope>
    <source>
        <strain evidence="10 11">DC5</strain>
    </source>
</reference>
<evidence type="ECO:0000313" key="11">
    <source>
        <dbReference type="Proteomes" id="UP000030014"/>
    </source>
</evidence>
<evidence type="ECO:0000256" key="3">
    <source>
        <dbReference type="ARBA" id="ARBA00022448"/>
    </source>
</evidence>
<feature type="transmembrane region" description="Helical" evidence="9">
    <location>
        <begin position="115"/>
        <end position="135"/>
    </location>
</feature>
<comment type="caution">
    <text evidence="10">The sequence shown here is derived from an EMBL/GenBank/DDBJ whole genome shotgun (WGS) entry which is preliminary data.</text>
</comment>
<dbReference type="EMBL" id="JDRY01000038">
    <property type="protein sequence ID" value="KGM99205.1"/>
    <property type="molecule type" value="Genomic_DNA"/>
</dbReference>
<keyword evidence="4 8" id="KW-1003">Cell membrane</keyword>
<dbReference type="PANTHER" id="PTHR34295:SF4">
    <property type="entry name" value="BIOTIN TRANSPORTER BIOY-RELATED"/>
    <property type="match status" value="1"/>
</dbReference>
<evidence type="ECO:0000256" key="1">
    <source>
        <dbReference type="ARBA" id="ARBA00004651"/>
    </source>
</evidence>
<evidence type="ECO:0000256" key="8">
    <source>
        <dbReference type="PIRNR" id="PIRNR016661"/>
    </source>
</evidence>
<comment type="subcellular location">
    <subcellularLocation>
        <location evidence="1 8">Cell membrane</location>
        <topology evidence="1 8">Multi-pass membrane protein</topology>
    </subcellularLocation>
</comment>
<organism evidence="10 11">
    <name type="scientific">Clostridium botulinum C/D str. DC5</name>
    <dbReference type="NCBI Taxonomy" id="1443128"/>
    <lineage>
        <taxon>Bacteria</taxon>
        <taxon>Bacillati</taxon>
        <taxon>Bacillota</taxon>
        <taxon>Clostridia</taxon>
        <taxon>Eubacteriales</taxon>
        <taxon>Clostridiaceae</taxon>
        <taxon>Clostridium</taxon>
    </lineage>
</organism>
<keyword evidence="3 8" id="KW-0813">Transport</keyword>
<dbReference type="GO" id="GO:0015225">
    <property type="term" value="F:biotin transmembrane transporter activity"/>
    <property type="evidence" value="ECO:0007669"/>
    <property type="project" value="UniProtKB-UniRule"/>
</dbReference>
<dbReference type="Gene3D" id="1.10.1760.20">
    <property type="match status" value="1"/>
</dbReference>
<dbReference type="AlphaFoldDB" id="A0A0A0II15"/>
<feature type="transmembrane region" description="Helical" evidence="9">
    <location>
        <begin position="147"/>
        <end position="169"/>
    </location>
</feature>
<evidence type="ECO:0000256" key="7">
    <source>
        <dbReference type="ARBA" id="ARBA00023136"/>
    </source>
</evidence>
<dbReference type="InterPro" id="IPR003784">
    <property type="entry name" value="BioY"/>
</dbReference>
<evidence type="ECO:0000256" key="4">
    <source>
        <dbReference type="ARBA" id="ARBA00022475"/>
    </source>
</evidence>
<gene>
    <name evidence="10" type="ORF">Z955_08510</name>
</gene>
<keyword evidence="5 9" id="KW-0812">Transmembrane</keyword>
<name>A0A0A0II15_CLOBO</name>